<name>A0A9E2KLV5_9GAMM</name>
<reference evidence="1" key="1">
    <citation type="journal article" date="2021" name="PeerJ">
        <title>Extensive microbial diversity within the chicken gut microbiome revealed by metagenomics and culture.</title>
        <authorList>
            <person name="Gilroy R."/>
            <person name="Ravi A."/>
            <person name="Getino M."/>
            <person name="Pursley I."/>
            <person name="Horton D.L."/>
            <person name="Alikhan N.F."/>
            <person name="Baker D."/>
            <person name="Gharbi K."/>
            <person name="Hall N."/>
            <person name="Watson M."/>
            <person name="Adriaenssens E.M."/>
            <person name="Foster-Nyarko E."/>
            <person name="Jarju S."/>
            <person name="Secka A."/>
            <person name="Antonio M."/>
            <person name="Oren A."/>
            <person name="Chaudhuri R.R."/>
            <person name="La Ragione R."/>
            <person name="Hildebrand F."/>
            <person name="Pallen M.J."/>
        </authorList>
    </citation>
    <scope>NUCLEOTIDE SEQUENCE</scope>
    <source>
        <strain evidence="1">687</strain>
    </source>
</reference>
<evidence type="ECO:0000313" key="1">
    <source>
        <dbReference type="EMBL" id="MBU3826314.1"/>
    </source>
</evidence>
<proteinExistence type="predicted"/>
<dbReference type="InterPro" id="IPR012672">
    <property type="entry name" value="T3SS_YscX"/>
</dbReference>
<comment type="caution">
    <text evidence="1">The sequence shown here is derived from an EMBL/GenBank/DDBJ whole genome shotgun (WGS) entry which is preliminary data.</text>
</comment>
<evidence type="ECO:0000313" key="2">
    <source>
        <dbReference type="Proteomes" id="UP000824150"/>
    </source>
</evidence>
<dbReference type="Proteomes" id="UP000824150">
    <property type="component" value="Unassembled WGS sequence"/>
</dbReference>
<dbReference type="AlphaFoldDB" id="A0A9E2KLV5"/>
<protein>
    <submittedName>
        <fullName evidence="1">Uncharacterized protein</fullName>
    </submittedName>
</protein>
<accession>A0A9E2KLV5</accession>
<reference evidence="1" key="2">
    <citation type="submission" date="2021-04" db="EMBL/GenBank/DDBJ databases">
        <authorList>
            <person name="Gilroy R."/>
        </authorList>
    </citation>
    <scope>NUCLEOTIDE SEQUENCE</scope>
    <source>
        <strain evidence="1">687</strain>
    </source>
</reference>
<dbReference type="EMBL" id="JAHLFG010000027">
    <property type="protein sequence ID" value="MBU3826314.1"/>
    <property type="molecule type" value="Genomic_DNA"/>
</dbReference>
<organism evidence="1 2">
    <name type="scientific">Candidatus Anaerobiospirillum merdipullorum</name>
    <dbReference type="NCBI Taxonomy" id="2838450"/>
    <lineage>
        <taxon>Bacteria</taxon>
        <taxon>Pseudomonadati</taxon>
        <taxon>Pseudomonadota</taxon>
        <taxon>Gammaproteobacteria</taxon>
        <taxon>Aeromonadales</taxon>
        <taxon>Succinivibrionaceae</taxon>
        <taxon>Anaerobiospirillum</taxon>
    </lineage>
</organism>
<sequence>MAVDVLNPNLGISTVLPQAAMEHLPSVDNFNTVGHANSVADTENFKASISANALDAQLSAAFTPVLSSDELLQPAKLNSSIHAAFEKLSQIRDDADVRRFVRDDLTPFMENRELLEAYMNLMVEG</sequence>
<dbReference type="Pfam" id="PF09474">
    <property type="entry name" value="Type_III_YscX"/>
    <property type="match status" value="1"/>
</dbReference>
<gene>
    <name evidence="1" type="ORF">IAA31_02320</name>
</gene>